<proteinExistence type="predicted"/>
<keyword evidence="1" id="KW-1133">Transmembrane helix</keyword>
<feature type="transmembrane region" description="Helical" evidence="1">
    <location>
        <begin position="25"/>
        <end position="42"/>
    </location>
</feature>
<feature type="transmembrane region" description="Helical" evidence="1">
    <location>
        <begin position="265"/>
        <end position="285"/>
    </location>
</feature>
<reference evidence="2 3" key="1">
    <citation type="submission" date="2016-10" db="EMBL/GenBank/DDBJ databases">
        <title>Genome sequence of Streptomyces gilvigriseus MUSC 26.</title>
        <authorList>
            <person name="Lee L.-H."/>
            <person name="Ser H.-L."/>
        </authorList>
    </citation>
    <scope>NUCLEOTIDE SEQUENCE [LARGE SCALE GENOMIC DNA]</scope>
    <source>
        <strain evidence="2 3">MUSC 26</strain>
    </source>
</reference>
<feature type="transmembrane region" description="Helical" evidence="1">
    <location>
        <begin position="180"/>
        <end position="199"/>
    </location>
</feature>
<dbReference type="STRING" id="1428644.BIV57_19925"/>
<dbReference type="AlphaFoldDB" id="A0A1J7C7X8"/>
<comment type="caution">
    <text evidence="2">The sequence shown here is derived from an EMBL/GenBank/DDBJ whole genome shotgun (WGS) entry which is preliminary data.</text>
</comment>
<evidence type="ECO:0000313" key="3">
    <source>
        <dbReference type="Proteomes" id="UP000243342"/>
    </source>
</evidence>
<protein>
    <submittedName>
        <fullName evidence="2">Uncharacterized protein</fullName>
    </submittedName>
</protein>
<accession>A0A1J7C7X8</accession>
<dbReference type="EMBL" id="MLCF01000132">
    <property type="protein sequence ID" value="OIV35746.1"/>
    <property type="molecule type" value="Genomic_DNA"/>
</dbReference>
<evidence type="ECO:0000313" key="2">
    <source>
        <dbReference type="EMBL" id="OIV35746.1"/>
    </source>
</evidence>
<name>A0A1J7C7X8_9ACTN</name>
<dbReference type="RefSeq" id="WP_071658290.1">
    <property type="nucleotide sequence ID" value="NZ_MLCF01000132.1"/>
</dbReference>
<dbReference type="Proteomes" id="UP000243342">
    <property type="component" value="Unassembled WGS sequence"/>
</dbReference>
<gene>
    <name evidence="2" type="ORF">BIV57_19925</name>
</gene>
<keyword evidence="3" id="KW-1185">Reference proteome</keyword>
<sequence length="460" mass="47616">MSLAVASAALASTRADFRIRRRGPAYLVMLVGSVLLGLLAAPPRDAAFQVLELGPYRGEFTTGYLAAVTAMAGGLWLSFAGFAAVRGALARDEAEGVAELVASTSRPTASHLLGRFGGAVLVLLSGALVLLGTAVAIQLLRGESTRIDPVALLLPLAVVELPLLLLAAGAAVLWDTVRPLRGAAGAALWFVVWMVLVIGGQSGRGLDLLGMGRITRSLRDAVVAQGDDPHRMEFGVGLTMNGPSREVVHWAGLPAGSWLELVPQAVALAALALALVLAPCAWYRLMPPRPAGRAEAAQAAQAAQAARFRTAGLGAPPPALDRPFPLLAEVRLLLLGQPWWWLPLLALTAVAAGFTAGAAPAVWIALMPAWSRLGVPAPSPASDIVAACPSPGRRRLATVLAGLAVTVAASAPAALRNPSPTWEAVTLGLAALALACNAATRSPRLFQALFPPLWYLIVAH</sequence>
<keyword evidence="1" id="KW-0812">Transmembrane</keyword>
<feature type="transmembrane region" description="Helical" evidence="1">
    <location>
        <begin position="63"/>
        <end position="85"/>
    </location>
</feature>
<feature type="transmembrane region" description="Helical" evidence="1">
    <location>
        <begin position="152"/>
        <end position="174"/>
    </location>
</feature>
<feature type="transmembrane region" description="Helical" evidence="1">
    <location>
        <begin position="116"/>
        <end position="140"/>
    </location>
</feature>
<dbReference type="OrthoDB" id="6017159at2"/>
<organism evidence="2 3">
    <name type="scientific">Mangrovactinospora gilvigrisea</name>
    <dbReference type="NCBI Taxonomy" id="1428644"/>
    <lineage>
        <taxon>Bacteria</taxon>
        <taxon>Bacillati</taxon>
        <taxon>Actinomycetota</taxon>
        <taxon>Actinomycetes</taxon>
        <taxon>Kitasatosporales</taxon>
        <taxon>Streptomycetaceae</taxon>
        <taxon>Mangrovactinospora</taxon>
    </lineage>
</organism>
<evidence type="ECO:0000256" key="1">
    <source>
        <dbReference type="SAM" id="Phobius"/>
    </source>
</evidence>
<keyword evidence="1" id="KW-0472">Membrane</keyword>
<feature type="transmembrane region" description="Helical" evidence="1">
    <location>
        <begin position="340"/>
        <end position="366"/>
    </location>
</feature>